<feature type="transmembrane region" description="Helical" evidence="1">
    <location>
        <begin position="210"/>
        <end position="234"/>
    </location>
</feature>
<feature type="transmembrane region" description="Helical" evidence="1">
    <location>
        <begin position="254"/>
        <end position="274"/>
    </location>
</feature>
<feature type="transmembrane region" description="Helical" evidence="1">
    <location>
        <begin position="175"/>
        <end position="198"/>
    </location>
</feature>
<proteinExistence type="predicted"/>
<reference evidence="2" key="1">
    <citation type="journal article" date="2014" name="Int. J. Syst. Evol. Microbiol.">
        <title>Complete genome sequence of Corynebacterium casei LMG S-19264T (=DSM 44701T), isolated from a smear-ripened cheese.</title>
        <authorList>
            <consortium name="US DOE Joint Genome Institute (JGI-PGF)"/>
            <person name="Walter F."/>
            <person name="Albersmeier A."/>
            <person name="Kalinowski J."/>
            <person name="Ruckert C."/>
        </authorList>
    </citation>
    <scope>NUCLEOTIDE SEQUENCE</scope>
    <source>
        <strain evidence="2">CGMCC 1.14988</strain>
    </source>
</reference>
<evidence type="ECO:0000313" key="2">
    <source>
        <dbReference type="EMBL" id="GGI07674.1"/>
    </source>
</evidence>
<reference evidence="2" key="2">
    <citation type="submission" date="2020-09" db="EMBL/GenBank/DDBJ databases">
        <authorList>
            <person name="Sun Q."/>
            <person name="Zhou Y."/>
        </authorList>
    </citation>
    <scope>NUCLEOTIDE SEQUENCE</scope>
    <source>
        <strain evidence="2">CGMCC 1.14988</strain>
    </source>
</reference>
<evidence type="ECO:0000313" key="3">
    <source>
        <dbReference type="Proteomes" id="UP000650511"/>
    </source>
</evidence>
<comment type="caution">
    <text evidence="2">The sequence shown here is derived from an EMBL/GenBank/DDBJ whole genome shotgun (WGS) entry which is preliminary data.</text>
</comment>
<protein>
    <submittedName>
        <fullName evidence="2">ABC transporter permease</fullName>
    </submittedName>
</protein>
<dbReference type="RefSeq" id="WP_130651114.1">
    <property type="nucleotide sequence ID" value="NZ_BMHA01000009.1"/>
</dbReference>
<dbReference type="AlphaFoldDB" id="A0A8J3AFS4"/>
<feature type="transmembrane region" description="Helical" evidence="1">
    <location>
        <begin position="141"/>
        <end position="163"/>
    </location>
</feature>
<gene>
    <name evidence="2" type="ORF">GCM10011354_25270</name>
</gene>
<dbReference type="GO" id="GO:0005886">
    <property type="term" value="C:plasma membrane"/>
    <property type="evidence" value="ECO:0007669"/>
    <property type="project" value="UniProtKB-SubCell"/>
</dbReference>
<name>A0A8J3AFS4_9ACTN</name>
<keyword evidence="1" id="KW-0472">Membrane</keyword>
<sequence>MAADTLPRTGADATDTAPPLAVLRGVLRDRRRSLLLWSVALAAITAVYVSFYPAMGEGADLDVFVENLPEGLVSALGYDQIGTSGGYLGSTVFGILGPALLLVFAIGWGARTLAGAEEDGTLELELTSPVSRTQVYLERLAALWLGVLLLAAVVFATTVGLIAVLDMELATVNVLAGSVGLLLLGLALGTLAVAVGAATGRRGIALGTAAGVAVLAFVADAIGPMVDGLGWLTAVSPWSWYLGEDPLVEGFDGVGLSLLAALAVVAALAGLVRYRHRDLGV</sequence>
<dbReference type="EMBL" id="BMHA01000009">
    <property type="protein sequence ID" value="GGI07674.1"/>
    <property type="molecule type" value="Genomic_DNA"/>
</dbReference>
<keyword evidence="3" id="KW-1185">Reference proteome</keyword>
<dbReference type="OrthoDB" id="3686802at2"/>
<dbReference type="Proteomes" id="UP000650511">
    <property type="component" value="Unassembled WGS sequence"/>
</dbReference>
<dbReference type="PANTHER" id="PTHR37305:SF1">
    <property type="entry name" value="MEMBRANE PROTEIN"/>
    <property type="match status" value="1"/>
</dbReference>
<accession>A0A8J3AFS4</accession>
<organism evidence="2 3">
    <name type="scientific">Egicoccus halophilus</name>
    <dbReference type="NCBI Taxonomy" id="1670830"/>
    <lineage>
        <taxon>Bacteria</taxon>
        <taxon>Bacillati</taxon>
        <taxon>Actinomycetota</taxon>
        <taxon>Nitriliruptoria</taxon>
        <taxon>Egicoccales</taxon>
        <taxon>Egicoccaceae</taxon>
        <taxon>Egicoccus</taxon>
    </lineage>
</organism>
<feature type="transmembrane region" description="Helical" evidence="1">
    <location>
        <begin position="34"/>
        <end position="55"/>
    </location>
</feature>
<dbReference type="Pfam" id="PF12679">
    <property type="entry name" value="ABC2_membrane_2"/>
    <property type="match status" value="1"/>
</dbReference>
<feature type="transmembrane region" description="Helical" evidence="1">
    <location>
        <begin position="87"/>
        <end position="108"/>
    </location>
</feature>
<evidence type="ECO:0000256" key="1">
    <source>
        <dbReference type="SAM" id="Phobius"/>
    </source>
</evidence>
<dbReference type="GO" id="GO:0140359">
    <property type="term" value="F:ABC-type transporter activity"/>
    <property type="evidence" value="ECO:0007669"/>
    <property type="project" value="InterPro"/>
</dbReference>
<keyword evidence="1" id="KW-0812">Transmembrane</keyword>
<keyword evidence="1" id="KW-1133">Transmembrane helix</keyword>
<dbReference type="PANTHER" id="PTHR37305">
    <property type="entry name" value="INTEGRAL MEMBRANE PROTEIN-RELATED"/>
    <property type="match status" value="1"/>
</dbReference>